<comment type="catalytic activity">
    <reaction evidence="5">
        <text>(R)-mevalonate + 2 NADP(+) + CoA = (3S)-3-hydroxy-3-methylglutaryl-CoA + 2 NADPH + 2 H(+)</text>
        <dbReference type="Rhea" id="RHEA:15989"/>
        <dbReference type="ChEBI" id="CHEBI:15378"/>
        <dbReference type="ChEBI" id="CHEBI:36464"/>
        <dbReference type="ChEBI" id="CHEBI:43074"/>
        <dbReference type="ChEBI" id="CHEBI:57287"/>
        <dbReference type="ChEBI" id="CHEBI:57783"/>
        <dbReference type="ChEBI" id="CHEBI:58349"/>
        <dbReference type="EC" id="1.1.1.34"/>
    </reaction>
</comment>
<dbReference type="OrthoDB" id="310654at2759"/>
<dbReference type="FunFam" id="3.30.70.420:FF:000001">
    <property type="entry name" value="3-hydroxy-3-methylglutaryl coenzyme A reductase"/>
    <property type="match status" value="1"/>
</dbReference>
<dbReference type="AlphaFoldDB" id="A0A2G5ULT3"/>
<keyword evidence="4 5" id="KW-0560">Oxidoreductase</keyword>
<evidence type="ECO:0000256" key="3">
    <source>
        <dbReference type="ARBA" id="ARBA00022857"/>
    </source>
</evidence>
<dbReference type="PANTHER" id="PTHR10572">
    <property type="entry name" value="3-HYDROXY-3-METHYLGLUTARYL-COENZYME A REDUCTASE"/>
    <property type="match status" value="1"/>
</dbReference>
<protein>
    <recommendedName>
        <fullName evidence="5">3-hydroxy-3-methylglutaryl coenzyme A reductase</fullName>
        <shortName evidence="5">HMG-CoA reductase</shortName>
        <ecNumber evidence="5">1.1.1.34</ecNumber>
    </recommendedName>
</protein>
<evidence type="ECO:0000313" key="8">
    <source>
        <dbReference type="Proteomes" id="UP000230233"/>
    </source>
</evidence>
<keyword evidence="3 5" id="KW-0521">NADP</keyword>
<dbReference type="SUPFAM" id="SSF56542">
    <property type="entry name" value="Substrate-binding domain of HMG-CoA reductase"/>
    <property type="match status" value="1"/>
</dbReference>
<dbReference type="CDD" id="cd00643">
    <property type="entry name" value="HMG-CoA_reductase_classI"/>
    <property type="match status" value="1"/>
</dbReference>
<comment type="similarity">
    <text evidence="2 5">Belongs to the HMG-CoA reductase family.</text>
</comment>
<dbReference type="InterPro" id="IPR009029">
    <property type="entry name" value="HMG_CoA_Rdtase_sub-bd_dom_sf"/>
</dbReference>
<dbReference type="PROSITE" id="PS00318">
    <property type="entry name" value="HMG_COA_REDUCTASE_2"/>
    <property type="match status" value="1"/>
</dbReference>
<accession>A0A2G5ULT3</accession>
<comment type="caution">
    <text evidence="7">The sequence shown here is derived from an EMBL/GenBank/DDBJ whole genome shotgun (WGS) entry which is preliminary data.</text>
</comment>
<organism evidence="7 8">
    <name type="scientific">Caenorhabditis nigoni</name>
    <dbReference type="NCBI Taxonomy" id="1611254"/>
    <lineage>
        <taxon>Eukaryota</taxon>
        <taxon>Metazoa</taxon>
        <taxon>Ecdysozoa</taxon>
        <taxon>Nematoda</taxon>
        <taxon>Chromadorea</taxon>
        <taxon>Rhabditida</taxon>
        <taxon>Rhabditina</taxon>
        <taxon>Rhabditomorpha</taxon>
        <taxon>Rhabditoidea</taxon>
        <taxon>Rhabditidae</taxon>
        <taxon>Peloderinae</taxon>
        <taxon>Caenorhabditis</taxon>
    </lineage>
</organism>
<dbReference type="PROSITE" id="PS50065">
    <property type="entry name" value="HMG_COA_REDUCTASE_4"/>
    <property type="match status" value="1"/>
</dbReference>
<comment type="pathway">
    <text evidence="1 5">Metabolic intermediate biosynthesis; (R)-mevalonate biosynthesis; (R)-mevalonate from acetyl-CoA: step 3/3.</text>
</comment>
<dbReference type="PROSITE" id="PS00066">
    <property type="entry name" value="HMG_COA_REDUCTASE_1"/>
    <property type="match status" value="1"/>
</dbReference>
<dbReference type="UniPathway" id="UPA00058">
    <property type="reaction ID" value="UER00103"/>
</dbReference>
<dbReference type="NCBIfam" id="TIGR00533">
    <property type="entry name" value="HMG_CoA_R_NADP"/>
    <property type="match status" value="1"/>
</dbReference>
<keyword evidence="5" id="KW-0256">Endoplasmic reticulum</keyword>
<evidence type="ECO:0000256" key="5">
    <source>
        <dbReference type="RuleBase" id="RU361219"/>
    </source>
</evidence>
<dbReference type="InterPro" id="IPR004554">
    <property type="entry name" value="HMG_CoA_Rdtase_eu_arc"/>
</dbReference>
<dbReference type="GO" id="GO:0015936">
    <property type="term" value="P:coenzyme A metabolic process"/>
    <property type="evidence" value="ECO:0007669"/>
    <property type="project" value="InterPro"/>
</dbReference>
<reference evidence="8" key="1">
    <citation type="submission" date="2017-10" db="EMBL/GenBank/DDBJ databases">
        <title>Rapid genome shrinkage in a self-fertile nematode reveals novel sperm competition proteins.</title>
        <authorList>
            <person name="Yin D."/>
            <person name="Schwarz E.M."/>
            <person name="Thomas C.G."/>
            <person name="Felde R.L."/>
            <person name="Korf I.F."/>
            <person name="Cutter A.D."/>
            <person name="Schartner C.M."/>
            <person name="Ralston E.J."/>
            <person name="Meyer B.J."/>
            <person name="Haag E.S."/>
        </authorList>
    </citation>
    <scope>NUCLEOTIDE SEQUENCE [LARGE SCALE GENOMIC DNA]</scope>
    <source>
        <strain evidence="8">JU1422</strain>
    </source>
</reference>
<proteinExistence type="inferred from homology"/>
<dbReference type="STRING" id="1611254.A0A2G5ULT3"/>
<dbReference type="InterPro" id="IPR023076">
    <property type="entry name" value="HMG_CoA_Rdtase_CS"/>
</dbReference>
<dbReference type="PANTHER" id="PTHR10572:SF24">
    <property type="entry name" value="3-HYDROXY-3-METHYLGLUTARYL-COENZYME A REDUCTASE"/>
    <property type="match status" value="1"/>
</dbReference>
<dbReference type="Proteomes" id="UP000230233">
    <property type="component" value="Chromosome III"/>
</dbReference>
<dbReference type="GO" id="GO:0016126">
    <property type="term" value="P:sterol biosynthetic process"/>
    <property type="evidence" value="ECO:0007669"/>
    <property type="project" value="TreeGrafter"/>
</dbReference>
<dbReference type="Gene3D" id="1.10.3270.10">
    <property type="entry name" value="HMGR, N-terminal domain"/>
    <property type="match status" value="1"/>
</dbReference>
<dbReference type="GO" id="GO:0005778">
    <property type="term" value="C:peroxisomal membrane"/>
    <property type="evidence" value="ECO:0007669"/>
    <property type="project" value="TreeGrafter"/>
</dbReference>
<dbReference type="GO" id="GO:0005789">
    <property type="term" value="C:endoplasmic reticulum membrane"/>
    <property type="evidence" value="ECO:0007669"/>
    <property type="project" value="UniProtKB-SubCell"/>
</dbReference>
<evidence type="ECO:0000256" key="1">
    <source>
        <dbReference type="ARBA" id="ARBA00005084"/>
    </source>
</evidence>
<evidence type="ECO:0000256" key="2">
    <source>
        <dbReference type="ARBA" id="ARBA00007661"/>
    </source>
</evidence>
<gene>
    <name evidence="7" type="primary">Cni-hmgr-1</name>
    <name evidence="7" type="synonym">Cnig_chr_III.g11839</name>
    <name evidence="7" type="ORF">B9Z55_011839</name>
</gene>
<dbReference type="InterPro" id="IPR023282">
    <property type="entry name" value="HMG_CoA_Rdtase_N"/>
</dbReference>
<dbReference type="Gene3D" id="3.90.770.10">
    <property type="entry name" value="3-hydroxy-3-methylglutaryl-coenzyme A Reductase, Chain A, domain 2"/>
    <property type="match status" value="1"/>
</dbReference>
<dbReference type="EC" id="1.1.1.34" evidence="5"/>
<keyword evidence="8" id="KW-1185">Reference proteome</keyword>
<name>A0A2G5ULT3_9PELO</name>
<dbReference type="PRINTS" id="PR00071">
    <property type="entry name" value="HMGCOARDTASE"/>
</dbReference>
<feature type="region of interest" description="Disordered" evidence="6">
    <location>
        <begin position="48"/>
        <end position="75"/>
    </location>
</feature>
<evidence type="ECO:0000313" key="7">
    <source>
        <dbReference type="EMBL" id="PIC40532.1"/>
    </source>
</evidence>
<evidence type="ECO:0000256" key="4">
    <source>
        <dbReference type="ARBA" id="ARBA00023002"/>
    </source>
</evidence>
<dbReference type="GO" id="GO:0004420">
    <property type="term" value="F:hydroxymethylglutaryl-CoA reductase (NADPH) activity"/>
    <property type="evidence" value="ECO:0007669"/>
    <property type="project" value="UniProtKB-EC"/>
</dbReference>
<sequence length="562" mass="61445">MTHSSKPTEMIENRQKLVDFLQSCDLSEEKVRKIEDFIGENYIDKPKRKPLFSVGEEDSEDLTEEESPGNTEKCETGVQCKRDSETVEMEAGNRSLDEITKDWKECKTVSPGESLRLLKRGTAKSRELESRFPAEQAIPIRRTFINKKLDKLPYLNYDYSLAAESCCENIVGYTPVPVGVAGPLSINGSTDIYVPMATTEGALIASTNRGMNVIREAGGVETSVVNSGMTRAPVVKFPRARDAVDLKLWIEDPINQNLVRQEFQSCSRFARLKSIDVTIDGNLAYLRFDAHTGDAMGMNMISKSCDLTMRFLLERFPKMQVLALSGNLCVDKKAAAKNFTEGRGRSVVAECLIKRDTVIKTLRTTPEALAYLTTTKLHIGSARAGTIGGSNAHAANIVAAIFIATGQDAAQVVSSAMCSTRMEVTDEKDLYVSCTLPCVEVGTVGGGTILSPQRACLESLECAGPNHERPGGNAERLAEIIAATVLAGELSLMAALTTNDLVSSHMKLNRSKQQLYSDDSGKPTRLQRDFEKARNLLPTSSGNIKLKKKIPPSVNVQCSSIL</sequence>
<evidence type="ECO:0000256" key="6">
    <source>
        <dbReference type="SAM" id="MobiDB-lite"/>
    </source>
</evidence>
<dbReference type="EMBL" id="PDUG01000003">
    <property type="protein sequence ID" value="PIC40532.1"/>
    <property type="molecule type" value="Genomic_DNA"/>
</dbReference>
<dbReference type="Gene3D" id="3.30.70.420">
    <property type="entry name" value="Hydroxymethylglutaryl-CoA reductase, class I/II, NAD/NADP-binding domain"/>
    <property type="match status" value="1"/>
</dbReference>
<dbReference type="InterPro" id="IPR009023">
    <property type="entry name" value="HMG_CoA_Rdtase_NAD(P)-bd_sf"/>
</dbReference>
<dbReference type="Pfam" id="PF00368">
    <property type="entry name" value="HMG-CoA_red"/>
    <property type="match status" value="1"/>
</dbReference>
<dbReference type="SUPFAM" id="SSF55035">
    <property type="entry name" value="NAD-binding domain of HMG-CoA reductase"/>
    <property type="match status" value="1"/>
</dbReference>
<feature type="compositionally biased region" description="Acidic residues" evidence="6">
    <location>
        <begin position="55"/>
        <end position="67"/>
    </location>
</feature>
<comment type="subcellular location">
    <subcellularLocation>
        <location evidence="5">Endoplasmic reticulum membrane</location>
        <topology evidence="5">Multi-pass membrane protein</topology>
    </subcellularLocation>
</comment>
<dbReference type="InterPro" id="IPR023074">
    <property type="entry name" value="HMG_CoA_Rdtase_cat_sf"/>
</dbReference>
<dbReference type="InterPro" id="IPR002202">
    <property type="entry name" value="HMG_CoA_Rdtase"/>
</dbReference>
<dbReference type="GO" id="GO:0008299">
    <property type="term" value="P:isoprenoid biosynthetic process"/>
    <property type="evidence" value="ECO:0007669"/>
    <property type="project" value="InterPro"/>
</dbReference>